<feature type="transmembrane region" description="Helical" evidence="7">
    <location>
        <begin position="326"/>
        <end position="344"/>
    </location>
</feature>
<dbReference type="EMBL" id="JAMFTS010000005">
    <property type="protein sequence ID" value="KAJ4745799.1"/>
    <property type="molecule type" value="Genomic_DNA"/>
</dbReference>
<gene>
    <name evidence="9" type="ORF">LUZ62_080204</name>
</gene>
<protein>
    <submittedName>
        <fullName evidence="9">Major facilitator superfamily protein</fullName>
    </submittedName>
</protein>
<dbReference type="InterPro" id="IPR044770">
    <property type="entry name" value="MFS_spinster-like"/>
</dbReference>
<evidence type="ECO:0000256" key="6">
    <source>
        <dbReference type="ARBA" id="ARBA00024338"/>
    </source>
</evidence>
<feature type="transmembrane region" description="Helical" evidence="7">
    <location>
        <begin position="133"/>
        <end position="156"/>
    </location>
</feature>
<dbReference type="GO" id="GO:0022857">
    <property type="term" value="F:transmembrane transporter activity"/>
    <property type="evidence" value="ECO:0007669"/>
    <property type="project" value="InterPro"/>
</dbReference>
<dbReference type="PANTHER" id="PTHR23505:SF52">
    <property type="entry name" value="MAJOR FACILITATOR SUPERFAMILY PROTEIN"/>
    <property type="match status" value="1"/>
</dbReference>
<comment type="similarity">
    <text evidence="6">Belongs to the major facilitator superfamily. Spinster (TC 2.A.1.49) family.</text>
</comment>
<comment type="subcellular location">
    <subcellularLocation>
        <location evidence="1">Membrane</location>
        <topology evidence="1">Multi-pass membrane protein</topology>
    </subcellularLocation>
</comment>
<name>A0AAV8BRS0_9POAL</name>
<feature type="transmembrane region" description="Helical" evidence="7">
    <location>
        <begin position="417"/>
        <end position="440"/>
    </location>
</feature>
<organism evidence="9 10">
    <name type="scientific">Rhynchospora pubera</name>
    <dbReference type="NCBI Taxonomy" id="906938"/>
    <lineage>
        <taxon>Eukaryota</taxon>
        <taxon>Viridiplantae</taxon>
        <taxon>Streptophyta</taxon>
        <taxon>Embryophyta</taxon>
        <taxon>Tracheophyta</taxon>
        <taxon>Spermatophyta</taxon>
        <taxon>Magnoliopsida</taxon>
        <taxon>Liliopsida</taxon>
        <taxon>Poales</taxon>
        <taxon>Cyperaceae</taxon>
        <taxon>Cyperoideae</taxon>
        <taxon>Rhynchosporeae</taxon>
        <taxon>Rhynchospora</taxon>
    </lineage>
</organism>
<dbReference type="PROSITE" id="PS50850">
    <property type="entry name" value="MFS"/>
    <property type="match status" value="1"/>
</dbReference>
<keyword evidence="3 7" id="KW-0812">Transmembrane</keyword>
<dbReference type="SUPFAM" id="SSF103473">
    <property type="entry name" value="MFS general substrate transporter"/>
    <property type="match status" value="1"/>
</dbReference>
<feature type="transmembrane region" description="Helical" evidence="7">
    <location>
        <begin position="231"/>
        <end position="253"/>
    </location>
</feature>
<reference evidence="9" key="1">
    <citation type="submission" date="2022-08" db="EMBL/GenBank/DDBJ databases">
        <authorList>
            <person name="Marques A."/>
        </authorList>
    </citation>
    <scope>NUCLEOTIDE SEQUENCE</scope>
    <source>
        <strain evidence="9">RhyPub2mFocal</strain>
        <tissue evidence="9">Leaves</tissue>
    </source>
</reference>
<dbReference type="GO" id="GO:0016020">
    <property type="term" value="C:membrane"/>
    <property type="evidence" value="ECO:0007669"/>
    <property type="project" value="UniProtKB-SubCell"/>
</dbReference>
<dbReference type="PANTHER" id="PTHR23505">
    <property type="entry name" value="SPINSTER"/>
    <property type="match status" value="1"/>
</dbReference>
<feature type="transmembrane region" description="Helical" evidence="7">
    <location>
        <begin position="262"/>
        <end position="280"/>
    </location>
</feature>
<dbReference type="InterPro" id="IPR036259">
    <property type="entry name" value="MFS_trans_sf"/>
</dbReference>
<evidence type="ECO:0000313" key="9">
    <source>
        <dbReference type="EMBL" id="KAJ4745799.1"/>
    </source>
</evidence>
<evidence type="ECO:0000256" key="1">
    <source>
        <dbReference type="ARBA" id="ARBA00004141"/>
    </source>
</evidence>
<keyword evidence="10" id="KW-1185">Reference proteome</keyword>
<keyword evidence="4 7" id="KW-1133">Transmembrane helix</keyword>
<feature type="transmembrane region" description="Helical" evidence="7">
    <location>
        <begin position="75"/>
        <end position="97"/>
    </location>
</feature>
<evidence type="ECO:0000259" key="8">
    <source>
        <dbReference type="PROSITE" id="PS50850"/>
    </source>
</evidence>
<sequence>MGFGEDIITLVLVNLASIMESADETLLPAVYKEVGEALHATPTALGSLTLFRSVVQSLCYPLAAYMASRYNRAHVIALGAFLWAAATFLVAISATFLQVAVSRGLNGIGLALVIPAIQSLVADLTEEESRGSAFGWLQFTGSMGSIVGTFLGLLLASTTFMGIAGWRIAFHLVAAISIIVGSLVWFYAVDPHFPPNAVLSKKATTQNSTLDDLKEFLKEAKSVMQIPTFQIIVAQGVAGSFGGSGLSFVPMWLELIGFSHKYTGFLTSVFSVATSIGGLFGGKLGDFLARHFPNSGRIVLSQISAASAIPSAAVLLLVLPDDPSTGISHAIVMFVIGVLVSWNAPATNNPIFAEIVPVKSRTSIYALDSSCESILASFAPPFVGALAEHVYGYKIGDFSRSDDPKINQENAASLGKALYTSVAISMLLCVSIYSFLYCSYPRDRERARMDSLITSEMEQIELESSELARAHSCLQNFESEYNTEMSTIDLYHGGGGFESDVDTEKFLGHRL</sequence>
<comment type="caution">
    <text evidence="9">The sequence shown here is derived from an EMBL/GenBank/DDBJ whole genome shotgun (WGS) entry which is preliminary data.</text>
</comment>
<dbReference type="Gene3D" id="1.20.1250.20">
    <property type="entry name" value="MFS general substrate transporter like domains"/>
    <property type="match status" value="1"/>
</dbReference>
<evidence type="ECO:0000256" key="2">
    <source>
        <dbReference type="ARBA" id="ARBA00022448"/>
    </source>
</evidence>
<dbReference type="CDD" id="cd17328">
    <property type="entry name" value="MFS_spinster_like"/>
    <property type="match status" value="1"/>
</dbReference>
<dbReference type="Proteomes" id="UP001140206">
    <property type="component" value="Chromosome 5"/>
</dbReference>
<feature type="transmembrane region" description="Helical" evidence="7">
    <location>
        <begin position="168"/>
        <end position="188"/>
    </location>
</feature>
<dbReference type="Pfam" id="PF07690">
    <property type="entry name" value="MFS_1"/>
    <property type="match status" value="1"/>
</dbReference>
<keyword evidence="5 7" id="KW-0472">Membrane</keyword>
<feature type="transmembrane region" description="Helical" evidence="7">
    <location>
        <begin position="300"/>
        <end position="319"/>
    </location>
</feature>
<evidence type="ECO:0000256" key="5">
    <source>
        <dbReference type="ARBA" id="ARBA00023136"/>
    </source>
</evidence>
<keyword evidence="2" id="KW-0813">Transport</keyword>
<dbReference type="InterPro" id="IPR020846">
    <property type="entry name" value="MFS_dom"/>
</dbReference>
<evidence type="ECO:0000256" key="4">
    <source>
        <dbReference type="ARBA" id="ARBA00022989"/>
    </source>
</evidence>
<feature type="domain" description="Major facilitator superfamily (MFS) profile" evidence="8">
    <location>
        <begin position="9"/>
        <end position="440"/>
    </location>
</feature>
<accession>A0AAV8BRS0</accession>
<proteinExistence type="inferred from homology"/>
<evidence type="ECO:0000256" key="3">
    <source>
        <dbReference type="ARBA" id="ARBA00022692"/>
    </source>
</evidence>
<evidence type="ECO:0000313" key="10">
    <source>
        <dbReference type="Proteomes" id="UP001140206"/>
    </source>
</evidence>
<dbReference type="AlphaFoldDB" id="A0AAV8BRS0"/>
<dbReference type="InterPro" id="IPR011701">
    <property type="entry name" value="MFS"/>
</dbReference>
<evidence type="ECO:0000256" key="7">
    <source>
        <dbReference type="SAM" id="Phobius"/>
    </source>
</evidence>